<dbReference type="AlphaFoldDB" id="A0AA39QGX2"/>
<sequence>MVFRHISKDLKERALWLYHDDFIDDDIASLLGVSERSIYRWLANVEQYGSVIPPPNPFQGRPPLLHAEAMNDLVSLSYESPQLFLDEIQEWLAVAHDLSISRSQLHQVIKDCGVTYKLMRRAAAERDEQAREDWRQEHQAQYDASQILWIDETSKDDRTIYRHYGRSVSGERNSRDDSRDSWDAILRELMFPSEEGQEYGGGGLSLW</sequence>
<dbReference type="PANTHER" id="PTHR48472:SF1">
    <property type="entry name" value="TC1-LIKE TRANSPOSASE DDE DOMAIN-CONTAINING PROTEIN"/>
    <property type="match status" value="1"/>
</dbReference>
<dbReference type="Pfam" id="PF13384">
    <property type="entry name" value="HTH_23"/>
    <property type="match status" value="1"/>
</dbReference>
<dbReference type="InterPro" id="IPR009057">
    <property type="entry name" value="Homeodomain-like_sf"/>
</dbReference>
<evidence type="ECO:0000259" key="1">
    <source>
        <dbReference type="Pfam" id="PF13592"/>
    </source>
</evidence>
<proteinExistence type="predicted"/>
<gene>
    <name evidence="2" type="ORF">EDD18DRAFT_1306087</name>
</gene>
<name>A0AA39QGX2_9AGAR</name>
<reference evidence="2" key="1">
    <citation type="submission" date="2023-06" db="EMBL/GenBank/DDBJ databases">
        <authorList>
            <consortium name="Lawrence Berkeley National Laboratory"/>
            <person name="Ahrendt S."/>
            <person name="Sahu N."/>
            <person name="Indic B."/>
            <person name="Wong-Bajracharya J."/>
            <person name="Merenyi Z."/>
            <person name="Ke H.-M."/>
            <person name="Monk M."/>
            <person name="Kocsube S."/>
            <person name="Drula E."/>
            <person name="Lipzen A."/>
            <person name="Balint B."/>
            <person name="Henrissat B."/>
            <person name="Andreopoulos B."/>
            <person name="Martin F.M."/>
            <person name="Harder C.B."/>
            <person name="Rigling D."/>
            <person name="Ford K.L."/>
            <person name="Foster G.D."/>
            <person name="Pangilinan J."/>
            <person name="Papanicolaou A."/>
            <person name="Barry K."/>
            <person name="LaButti K."/>
            <person name="Viragh M."/>
            <person name="Koriabine M."/>
            <person name="Yan M."/>
            <person name="Riley R."/>
            <person name="Champramary S."/>
            <person name="Plett K.L."/>
            <person name="Tsai I.J."/>
            <person name="Slot J."/>
            <person name="Sipos G."/>
            <person name="Plett J."/>
            <person name="Nagy L.G."/>
            <person name="Grigoriev I.V."/>
        </authorList>
    </citation>
    <scope>NUCLEOTIDE SEQUENCE</scope>
    <source>
        <strain evidence="2">HWK02</strain>
    </source>
</reference>
<dbReference type="EMBL" id="JAUEPU010000004">
    <property type="protein sequence ID" value="KAK0502712.1"/>
    <property type="molecule type" value="Genomic_DNA"/>
</dbReference>
<keyword evidence="3" id="KW-1185">Reference proteome</keyword>
<organism evidence="2 3">
    <name type="scientific">Armillaria luteobubalina</name>
    <dbReference type="NCBI Taxonomy" id="153913"/>
    <lineage>
        <taxon>Eukaryota</taxon>
        <taxon>Fungi</taxon>
        <taxon>Dikarya</taxon>
        <taxon>Basidiomycota</taxon>
        <taxon>Agaricomycotina</taxon>
        <taxon>Agaricomycetes</taxon>
        <taxon>Agaricomycetidae</taxon>
        <taxon>Agaricales</taxon>
        <taxon>Marasmiineae</taxon>
        <taxon>Physalacriaceae</taxon>
        <taxon>Armillaria</taxon>
    </lineage>
</organism>
<evidence type="ECO:0000313" key="2">
    <source>
        <dbReference type="EMBL" id="KAK0502712.1"/>
    </source>
</evidence>
<protein>
    <recommendedName>
        <fullName evidence="1">Winged helix-turn helix domain-containing protein</fullName>
    </recommendedName>
</protein>
<dbReference type="SUPFAM" id="SSF46689">
    <property type="entry name" value="Homeodomain-like"/>
    <property type="match status" value="1"/>
</dbReference>
<accession>A0AA39QGX2</accession>
<dbReference type="Pfam" id="PF13592">
    <property type="entry name" value="HTH_33"/>
    <property type="match status" value="1"/>
</dbReference>
<dbReference type="PANTHER" id="PTHR48472">
    <property type="entry name" value="TC1-LIKE TRANSPOSASE DDE DOMAIN-CONTAINING PROTEIN"/>
    <property type="match status" value="1"/>
</dbReference>
<dbReference type="Proteomes" id="UP001175228">
    <property type="component" value="Unassembled WGS sequence"/>
</dbReference>
<evidence type="ECO:0000313" key="3">
    <source>
        <dbReference type="Proteomes" id="UP001175228"/>
    </source>
</evidence>
<comment type="caution">
    <text evidence="2">The sequence shown here is derived from an EMBL/GenBank/DDBJ whole genome shotgun (WGS) entry which is preliminary data.</text>
</comment>
<feature type="domain" description="Winged helix-turn helix" evidence="1">
    <location>
        <begin position="86"/>
        <end position="137"/>
    </location>
</feature>
<dbReference type="InterPro" id="IPR025959">
    <property type="entry name" value="Winged_HTH_dom"/>
</dbReference>